<keyword evidence="4" id="KW-1185">Reference proteome</keyword>
<dbReference type="InterPro" id="IPR042100">
    <property type="entry name" value="Bug_dom1"/>
</dbReference>
<dbReference type="Gene3D" id="3.40.190.150">
    <property type="entry name" value="Bordetella uptake gene, domain 1"/>
    <property type="match status" value="1"/>
</dbReference>
<evidence type="ECO:0000256" key="1">
    <source>
        <dbReference type="ARBA" id="ARBA00006987"/>
    </source>
</evidence>
<accession>A0A6N6JNM2</accession>
<evidence type="ECO:0000313" key="4">
    <source>
        <dbReference type="Proteomes" id="UP000436822"/>
    </source>
</evidence>
<dbReference type="Pfam" id="PF03401">
    <property type="entry name" value="TctC"/>
    <property type="match status" value="1"/>
</dbReference>
<evidence type="ECO:0000313" key="3">
    <source>
        <dbReference type="EMBL" id="GFE67048.1"/>
    </source>
</evidence>
<proteinExistence type="inferred from homology"/>
<dbReference type="OrthoDB" id="9780943at2"/>
<dbReference type="Proteomes" id="UP000436822">
    <property type="component" value="Unassembled WGS sequence"/>
</dbReference>
<dbReference type="AlphaFoldDB" id="A0A6N6JNM2"/>
<dbReference type="InterPro" id="IPR005064">
    <property type="entry name" value="BUG"/>
</dbReference>
<dbReference type="Gene3D" id="3.40.190.10">
    <property type="entry name" value="Periplasmic binding protein-like II"/>
    <property type="match status" value="1"/>
</dbReference>
<feature type="signal peptide" evidence="2">
    <location>
        <begin position="1"/>
        <end position="26"/>
    </location>
</feature>
<sequence length="319" mass="33680">MLNRRTFGKSLLAGAATLSAPSLLRAQAGWPSRPITYVIPFNPGGESDVTARFQQPFMEEITGQSVVITSRPGAGGATSWAQLNSLEADGYTIMNTIVPHTILQPAMKDVGYQTADINNVFFFHYTPDAVLVRADSPFQTLQDLIDFATDNPGALTMGGSGTNTANHLASVIFGDLTGAKVTYVPFSGSAPAMTAVLGGQIGGGMSYTTQAVRAGDQVRTLAVATEDRVAALPDVPTFRELGFDHVGGAYRGVAVPAGTPAAVQQQLSDVIGQVNANPEFQRQMTEAGYQVVDIPLANVPAFIEERQGAYAPAIERMRG</sequence>
<dbReference type="PIRSF" id="PIRSF017082">
    <property type="entry name" value="YflP"/>
    <property type="match status" value="1"/>
</dbReference>
<dbReference type="SUPFAM" id="SSF53850">
    <property type="entry name" value="Periplasmic binding protein-like II"/>
    <property type="match status" value="1"/>
</dbReference>
<gene>
    <name evidence="3" type="ORF">KIN_41220</name>
</gene>
<comment type="caution">
    <text evidence="3">The sequence shown here is derived from an EMBL/GenBank/DDBJ whole genome shotgun (WGS) entry which is preliminary data.</text>
</comment>
<dbReference type="PANTHER" id="PTHR42928">
    <property type="entry name" value="TRICARBOXYLATE-BINDING PROTEIN"/>
    <property type="match status" value="1"/>
</dbReference>
<feature type="chain" id="PRO_5026796140" evidence="2">
    <location>
        <begin position="27"/>
        <end position="319"/>
    </location>
</feature>
<dbReference type="EMBL" id="BLJE01000007">
    <property type="protein sequence ID" value="GFE67048.1"/>
    <property type="molecule type" value="Genomic_DNA"/>
</dbReference>
<comment type="similarity">
    <text evidence="1">Belongs to the UPF0065 (bug) family.</text>
</comment>
<organism evidence="3 4">
    <name type="scientific">Litoreibacter roseus</name>
    <dbReference type="NCBI Taxonomy" id="2601869"/>
    <lineage>
        <taxon>Bacteria</taxon>
        <taxon>Pseudomonadati</taxon>
        <taxon>Pseudomonadota</taxon>
        <taxon>Alphaproteobacteria</taxon>
        <taxon>Rhodobacterales</taxon>
        <taxon>Roseobacteraceae</taxon>
        <taxon>Litoreibacter</taxon>
    </lineage>
</organism>
<keyword evidence="2" id="KW-0732">Signal</keyword>
<dbReference type="InterPro" id="IPR006311">
    <property type="entry name" value="TAT_signal"/>
</dbReference>
<dbReference type="PROSITE" id="PS51318">
    <property type="entry name" value="TAT"/>
    <property type="match status" value="1"/>
</dbReference>
<name>A0A6N6JNM2_9RHOB</name>
<protein>
    <submittedName>
        <fullName evidence="3">C4-dicarboxylate ABC transporter substrate-binding protein</fullName>
    </submittedName>
</protein>
<reference evidence="3 4" key="1">
    <citation type="submission" date="2019-12" db="EMBL/GenBank/DDBJ databases">
        <title>Litoreibacter badius sp. nov., a novel bacteriochlorophyll a-containing bacterium in the genus Litoreibacter.</title>
        <authorList>
            <person name="Kanamuro M."/>
            <person name="Takabe Y."/>
            <person name="Mori K."/>
            <person name="Takaichi S."/>
            <person name="Hanada S."/>
        </authorList>
    </citation>
    <scope>NUCLEOTIDE SEQUENCE [LARGE SCALE GENOMIC DNA]</scope>
    <source>
        <strain evidence="3 4">K6</strain>
    </source>
</reference>
<dbReference type="RefSeq" id="WP_159810662.1">
    <property type="nucleotide sequence ID" value="NZ_BLJE01000007.1"/>
</dbReference>
<dbReference type="CDD" id="cd07012">
    <property type="entry name" value="PBP2_Bug_TTT"/>
    <property type="match status" value="1"/>
</dbReference>
<evidence type="ECO:0000256" key="2">
    <source>
        <dbReference type="SAM" id="SignalP"/>
    </source>
</evidence>
<dbReference type="PANTHER" id="PTHR42928:SF5">
    <property type="entry name" value="BLR1237 PROTEIN"/>
    <property type="match status" value="1"/>
</dbReference>